<comment type="caution">
    <text evidence="2">The sequence shown here is derived from an EMBL/GenBank/DDBJ whole genome shotgun (WGS) entry which is preliminary data.</text>
</comment>
<organism evidence="2 3">
    <name type="scientific">Cylindrotheca closterium</name>
    <dbReference type="NCBI Taxonomy" id="2856"/>
    <lineage>
        <taxon>Eukaryota</taxon>
        <taxon>Sar</taxon>
        <taxon>Stramenopiles</taxon>
        <taxon>Ochrophyta</taxon>
        <taxon>Bacillariophyta</taxon>
        <taxon>Bacillariophyceae</taxon>
        <taxon>Bacillariophycidae</taxon>
        <taxon>Bacillariales</taxon>
        <taxon>Bacillariaceae</taxon>
        <taxon>Cylindrotheca</taxon>
    </lineage>
</organism>
<keyword evidence="3" id="KW-1185">Reference proteome</keyword>
<reference evidence="2" key="1">
    <citation type="submission" date="2023-08" db="EMBL/GenBank/DDBJ databases">
        <authorList>
            <person name="Audoor S."/>
            <person name="Bilcke G."/>
        </authorList>
    </citation>
    <scope>NUCLEOTIDE SEQUENCE</scope>
</reference>
<accession>A0AAD2CA38</accession>
<dbReference type="EMBL" id="CAKOGP040000001">
    <property type="protein sequence ID" value="CAJ1894814.1"/>
    <property type="molecule type" value="Genomic_DNA"/>
</dbReference>
<feature type="compositionally biased region" description="Basic and acidic residues" evidence="1">
    <location>
        <begin position="74"/>
        <end position="87"/>
    </location>
</feature>
<dbReference type="AlphaFoldDB" id="A0AAD2CA38"/>
<proteinExistence type="predicted"/>
<sequence length="172" mass="19398">MVATRRRVITYAIGDRVELVRTEGIDIGILLSQPDDEDYNIPHWIVSVEGIDTEEVVSEKTLGRVLDGQESDDSSEKSTVKKTAEKKVVKKSSKTKPKPPSRKIVKAKSKTRSSKSKGPSQPENMLEAPRKHATPKPRKQEGDEKVTEIKMKTGILFMYRGSNYRVEFVRTV</sequence>
<dbReference type="Proteomes" id="UP001295423">
    <property type="component" value="Unassembled WGS sequence"/>
</dbReference>
<evidence type="ECO:0000313" key="2">
    <source>
        <dbReference type="EMBL" id="CAJ1894814.1"/>
    </source>
</evidence>
<feature type="compositionally biased region" description="Basic residues" evidence="1">
    <location>
        <begin position="88"/>
        <end position="115"/>
    </location>
</feature>
<feature type="region of interest" description="Disordered" evidence="1">
    <location>
        <begin position="63"/>
        <end position="147"/>
    </location>
</feature>
<evidence type="ECO:0000313" key="3">
    <source>
        <dbReference type="Proteomes" id="UP001295423"/>
    </source>
</evidence>
<feature type="compositionally biased region" description="Basic and acidic residues" evidence="1">
    <location>
        <begin position="138"/>
        <end position="147"/>
    </location>
</feature>
<gene>
    <name evidence="2" type="ORF">CYCCA115_LOCUS157</name>
</gene>
<name>A0AAD2CA38_9STRA</name>
<evidence type="ECO:0000256" key="1">
    <source>
        <dbReference type="SAM" id="MobiDB-lite"/>
    </source>
</evidence>
<protein>
    <submittedName>
        <fullName evidence="2">Uncharacterized protein</fullName>
    </submittedName>
</protein>